<organism evidence="2 3">
    <name type="scientific">Colletotrichum zoysiae</name>
    <dbReference type="NCBI Taxonomy" id="1216348"/>
    <lineage>
        <taxon>Eukaryota</taxon>
        <taxon>Fungi</taxon>
        <taxon>Dikarya</taxon>
        <taxon>Ascomycota</taxon>
        <taxon>Pezizomycotina</taxon>
        <taxon>Sordariomycetes</taxon>
        <taxon>Hypocreomycetidae</taxon>
        <taxon>Glomerellales</taxon>
        <taxon>Glomerellaceae</taxon>
        <taxon>Colletotrichum</taxon>
        <taxon>Colletotrichum graminicola species complex</taxon>
    </lineage>
</organism>
<proteinExistence type="predicted"/>
<feature type="region of interest" description="Disordered" evidence="1">
    <location>
        <begin position="1"/>
        <end position="68"/>
    </location>
</feature>
<protein>
    <submittedName>
        <fullName evidence="2">Uncharacterized protein</fullName>
    </submittedName>
</protein>
<feature type="compositionally biased region" description="Basic residues" evidence="1">
    <location>
        <begin position="44"/>
        <end position="58"/>
    </location>
</feature>
<reference evidence="2" key="1">
    <citation type="submission" date="2021-06" db="EMBL/GenBank/DDBJ databases">
        <title>Comparative genomics, transcriptomics and evolutionary studies reveal genomic signatures of adaptation to plant cell wall in hemibiotrophic fungi.</title>
        <authorList>
            <consortium name="DOE Joint Genome Institute"/>
            <person name="Baroncelli R."/>
            <person name="Diaz J.F."/>
            <person name="Benocci T."/>
            <person name="Peng M."/>
            <person name="Battaglia E."/>
            <person name="Haridas S."/>
            <person name="Andreopoulos W."/>
            <person name="Labutti K."/>
            <person name="Pangilinan J."/>
            <person name="Floch G.L."/>
            <person name="Makela M.R."/>
            <person name="Henrissat B."/>
            <person name="Grigoriev I.V."/>
            <person name="Crouch J.A."/>
            <person name="De Vries R.P."/>
            <person name="Sukno S.A."/>
            <person name="Thon M.R."/>
        </authorList>
    </citation>
    <scope>NUCLEOTIDE SEQUENCE</scope>
    <source>
        <strain evidence="2">MAFF235873</strain>
    </source>
</reference>
<dbReference type="EMBL" id="MU842884">
    <property type="protein sequence ID" value="KAK2028056.1"/>
    <property type="molecule type" value="Genomic_DNA"/>
</dbReference>
<sequence>MASDSDTENRRYVESAKPRRHQHRRGRQDIAAMASTPRYLRFSPLRRVRHHHHHHHHQGGPGSYVSKN</sequence>
<dbReference type="AlphaFoldDB" id="A0AAD9HH45"/>
<comment type="caution">
    <text evidence="2">The sequence shown here is derived from an EMBL/GenBank/DDBJ whole genome shotgun (WGS) entry which is preliminary data.</text>
</comment>
<evidence type="ECO:0000313" key="2">
    <source>
        <dbReference type="EMBL" id="KAK2028056.1"/>
    </source>
</evidence>
<dbReference type="Proteomes" id="UP001232148">
    <property type="component" value="Unassembled WGS sequence"/>
</dbReference>
<feature type="compositionally biased region" description="Basic and acidic residues" evidence="1">
    <location>
        <begin position="7"/>
        <end position="17"/>
    </location>
</feature>
<evidence type="ECO:0000256" key="1">
    <source>
        <dbReference type="SAM" id="MobiDB-lite"/>
    </source>
</evidence>
<evidence type="ECO:0000313" key="3">
    <source>
        <dbReference type="Proteomes" id="UP001232148"/>
    </source>
</evidence>
<accession>A0AAD9HH45</accession>
<keyword evidence="3" id="KW-1185">Reference proteome</keyword>
<name>A0AAD9HH45_9PEZI</name>
<gene>
    <name evidence="2" type="ORF">LX32DRAFT_640312</name>
</gene>